<organism evidence="1 2">
    <name type="scientific">Rossellomorea vietnamensis</name>
    <dbReference type="NCBI Taxonomy" id="218284"/>
    <lineage>
        <taxon>Bacteria</taxon>
        <taxon>Bacillati</taxon>
        <taxon>Bacillota</taxon>
        <taxon>Bacilli</taxon>
        <taxon>Bacillales</taxon>
        <taxon>Bacillaceae</taxon>
        <taxon>Rossellomorea</taxon>
    </lineage>
</organism>
<evidence type="ECO:0000313" key="1">
    <source>
        <dbReference type="EMBL" id="UXH44820.1"/>
    </source>
</evidence>
<protein>
    <submittedName>
        <fullName evidence="1">Metallophosphoesterase</fullName>
    </submittedName>
</protein>
<keyword evidence="2" id="KW-1185">Reference proteome</keyword>
<gene>
    <name evidence="1" type="ORF">N5C46_01760</name>
</gene>
<proteinExistence type="predicted"/>
<sequence length="162" mass="18319">MKIVIVSDTHMPRKGRGLPPILQKDLMESDLIIHGGDFGTHDVYMEFRGYGELIAVAGNVDDLELQSLLPKRRIIERKGMKIGITHGDGKGKTTEKRALEAFDDVDVDVIIFGHSHIPYSRFMKGVLLFNPGSPTDKRKLPYYSHGVLTIGDTWKIEHIFYK</sequence>
<dbReference type="Proteomes" id="UP001064027">
    <property type="component" value="Chromosome"/>
</dbReference>
<reference evidence="1" key="1">
    <citation type="submission" date="2022-09" db="EMBL/GenBank/DDBJ databases">
        <title>Complete genome sequence of Rossellomorea vietnamensis strain RL-WG62, a newly isolated PGPR with the potential for plant salinity stress alleviation.</title>
        <authorList>
            <person name="Ren L."/>
            <person name="Wang G."/>
            <person name="Hu H."/>
        </authorList>
    </citation>
    <scope>NUCLEOTIDE SEQUENCE</scope>
    <source>
        <strain evidence="1">RL-WG62</strain>
    </source>
</reference>
<accession>A0ACD4C824</accession>
<name>A0ACD4C824_9BACI</name>
<dbReference type="EMBL" id="CP104558">
    <property type="protein sequence ID" value="UXH44820.1"/>
    <property type="molecule type" value="Genomic_DNA"/>
</dbReference>
<evidence type="ECO:0000313" key="2">
    <source>
        <dbReference type="Proteomes" id="UP001064027"/>
    </source>
</evidence>